<dbReference type="GO" id="GO:0060271">
    <property type="term" value="P:cilium assembly"/>
    <property type="evidence" value="ECO:0007669"/>
    <property type="project" value="TreeGrafter"/>
</dbReference>
<proteinExistence type="predicted"/>
<name>A0A6S7IQW1_PARCT</name>
<comment type="caution">
    <text evidence="1">The sequence shown here is derived from an EMBL/GenBank/DDBJ whole genome shotgun (WGS) entry which is preliminary data.</text>
</comment>
<sequence>MASAGGGSLRRANTSVSLPDLSTTIKANEHERKVADKSINSVETHFDELATKLNHYAVRLGKLRNAGDEFHKAVETYADEESSGLKQALHTFAECFATIQDLRHEQVQQIADKNVQAFSIYKTKCRQAKDDVKSNLGALDNEVKKYKSLERLKTRSASNPSRLARAQTEFQKASDEAGRSSRILHEQMEEFERAKIREIKQIFRDFIHNEIYFFAKGLELYTRAYDGLTSLNDENDIEEFRASMSWQPQGHSTPGFSRHRSEPVLNSHIEEQDFNESV</sequence>
<dbReference type="InterPro" id="IPR027267">
    <property type="entry name" value="AH/BAR_dom_sf"/>
</dbReference>
<dbReference type="GO" id="GO:0036064">
    <property type="term" value="C:ciliary basal body"/>
    <property type="evidence" value="ECO:0007669"/>
    <property type="project" value="TreeGrafter"/>
</dbReference>
<protein>
    <submittedName>
        <fullName evidence="1">Uncharacterized protein</fullName>
    </submittedName>
</protein>
<dbReference type="Gene3D" id="1.20.1270.60">
    <property type="entry name" value="Arfaptin homology (AH) domain/BAR domain"/>
    <property type="match status" value="1"/>
</dbReference>
<dbReference type="GO" id="GO:0035869">
    <property type="term" value="C:ciliary transition zone"/>
    <property type="evidence" value="ECO:0007669"/>
    <property type="project" value="TreeGrafter"/>
</dbReference>
<dbReference type="OrthoDB" id="60621at2759"/>
<dbReference type="Proteomes" id="UP001152795">
    <property type="component" value="Unassembled WGS sequence"/>
</dbReference>
<dbReference type="Pfam" id="PF06730">
    <property type="entry name" value="FAM92"/>
    <property type="match status" value="1"/>
</dbReference>
<dbReference type="SUPFAM" id="SSF103657">
    <property type="entry name" value="BAR/IMD domain-like"/>
    <property type="match status" value="1"/>
</dbReference>
<evidence type="ECO:0000313" key="2">
    <source>
        <dbReference type="Proteomes" id="UP001152795"/>
    </source>
</evidence>
<evidence type="ECO:0000313" key="1">
    <source>
        <dbReference type="EMBL" id="CAB4021644.1"/>
    </source>
</evidence>
<dbReference type="EMBL" id="CACRXK020011543">
    <property type="protein sequence ID" value="CAB4021644.1"/>
    <property type="molecule type" value="Genomic_DNA"/>
</dbReference>
<dbReference type="AlphaFoldDB" id="A0A6S7IQW1"/>
<dbReference type="InterPro" id="IPR009602">
    <property type="entry name" value="CBAR/FAM92"/>
</dbReference>
<dbReference type="PANTHER" id="PTHR21223:SF2">
    <property type="entry name" value="CBY1-INTERACTING BAR DOMAIN-CONTAINING PROTEIN HOMOLOG"/>
    <property type="match status" value="1"/>
</dbReference>
<keyword evidence="2" id="KW-1185">Reference proteome</keyword>
<gene>
    <name evidence="1" type="ORF">PACLA_8A030111</name>
</gene>
<organism evidence="1 2">
    <name type="scientific">Paramuricea clavata</name>
    <name type="common">Red gorgonian</name>
    <name type="synonym">Violescent sea-whip</name>
    <dbReference type="NCBI Taxonomy" id="317549"/>
    <lineage>
        <taxon>Eukaryota</taxon>
        <taxon>Metazoa</taxon>
        <taxon>Cnidaria</taxon>
        <taxon>Anthozoa</taxon>
        <taxon>Octocorallia</taxon>
        <taxon>Malacalcyonacea</taxon>
        <taxon>Plexauridae</taxon>
        <taxon>Paramuricea</taxon>
    </lineage>
</organism>
<accession>A0A6S7IQW1</accession>
<dbReference type="PANTHER" id="PTHR21223">
    <property type="entry name" value="CBY1-INTERACTING BAR DOMAIN-CONTAINING PROTEIN HOMOLOG"/>
    <property type="match status" value="1"/>
</dbReference>
<reference evidence="1" key="1">
    <citation type="submission" date="2020-04" db="EMBL/GenBank/DDBJ databases">
        <authorList>
            <person name="Alioto T."/>
            <person name="Alioto T."/>
            <person name="Gomez Garrido J."/>
        </authorList>
    </citation>
    <scope>NUCLEOTIDE SEQUENCE</scope>
    <source>
        <strain evidence="1">A484AB</strain>
    </source>
</reference>